<proteinExistence type="predicted"/>
<keyword evidence="3" id="KW-1185">Reference proteome</keyword>
<feature type="region of interest" description="Disordered" evidence="1">
    <location>
        <begin position="75"/>
        <end position="96"/>
    </location>
</feature>
<evidence type="ECO:0000313" key="3">
    <source>
        <dbReference type="Proteomes" id="UP001418222"/>
    </source>
</evidence>
<feature type="compositionally biased region" description="Basic and acidic residues" evidence="1">
    <location>
        <begin position="236"/>
        <end position="247"/>
    </location>
</feature>
<dbReference type="Proteomes" id="UP001418222">
    <property type="component" value="Unassembled WGS sequence"/>
</dbReference>
<feature type="compositionally biased region" description="Polar residues" evidence="1">
    <location>
        <begin position="79"/>
        <end position="96"/>
    </location>
</feature>
<dbReference type="EMBL" id="JBBWWQ010000007">
    <property type="protein sequence ID" value="KAK8943250.1"/>
    <property type="molecule type" value="Genomic_DNA"/>
</dbReference>
<reference evidence="2 3" key="1">
    <citation type="journal article" date="2022" name="Nat. Plants">
        <title>Genomes of leafy and leafless Platanthera orchids illuminate the evolution of mycoheterotrophy.</title>
        <authorList>
            <person name="Li M.H."/>
            <person name="Liu K.W."/>
            <person name="Li Z."/>
            <person name="Lu H.C."/>
            <person name="Ye Q.L."/>
            <person name="Zhang D."/>
            <person name="Wang J.Y."/>
            <person name="Li Y.F."/>
            <person name="Zhong Z.M."/>
            <person name="Liu X."/>
            <person name="Yu X."/>
            <person name="Liu D.K."/>
            <person name="Tu X.D."/>
            <person name="Liu B."/>
            <person name="Hao Y."/>
            <person name="Liao X.Y."/>
            <person name="Jiang Y.T."/>
            <person name="Sun W.H."/>
            <person name="Chen J."/>
            <person name="Chen Y.Q."/>
            <person name="Ai Y."/>
            <person name="Zhai J.W."/>
            <person name="Wu S.S."/>
            <person name="Zhou Z."/>
            <person name="Hsiao Y.Y."/>
            <person name="Wu W.L."/>
            <person name="Chen Y.Y."/>
            <person name="Lin Y.F."/>
            <person name="Hsu J.L."/>
            <person name="Li C.Y."/>
            <person name="Wang Z.W."/>
            <person name="Zhao X."/>
            <person name="Zhong W.Y."/>
            <person name="Ma X.K."/>
            <person name="Ma L."/>
            <person name="Huang J."/>
            <person name="Chen G.Z."/>
            <person name="Huang M.Z."/>
            <person name="Huang L."/>
            <person name="Peng D.H."/>
            <person name="Luo Y.B."/>
            <person name="Zou S.Q."/>
            <person name="Chen S.P."/>
            <person name="Lan S."/>
            <person name="Tsai W.C."/>
            <person name="Van de Peer Y."/>
            <person name="Liu Z.J."/>
        </authorList>
    </citation>
    <scope>NUCLEOTIDE SEQUENCE [LARGE SCALE GENOMIC DNA]</scope>
    <source>
        <strain evidence="2">Lor287</strain>
    </source>
</reference>
<sequence>MFRPRENDGKLLACNICSFLNNSSQNVRKPISARENRLPFDIECGKLHMQSEIKKKLRNESRHLSKVVSHNIELKPRSSRNQASHNKHANISTENENYSNMRAENLEKFGEFLKEFYNKLPGVSVICISLLGGDYTKLLGEVLLLPFRFSTWLLITQFDASSQPINIFLPADLISNSISEEPPPCHFEFIGKAISPPARGGAADEIGGRDCERGWEATLAARPEQAGGHLCKGRRSGREAARSRDGGGGRAATGSRCGLGHAGRREAGRAKRRLPRRLCC</sequence>
<feature type="region of interest" description="Disordered" evidence="1">
    <location>
        <begin position="228"/>
        <end position="269"/>
    </location>
</feature>
<dbReference type="AlphaFoldDB" id="A0AAP0BLA5"/>
<organism evidence="2 3">
    <name type="scientific">Platanthera zijinensis</name>
    <dbReference type="NCBI Taxonomy" id="2320716"/>
    <lineage>
        <taxon>Eukaryota</taxon>
        <taxon>Viridiplantae</taxon>
        <taxon>Streptophyta</taxon>
        <taxon>Embryophyta</taxon>
        <taxon>Tracheophyta</taxon>
        <taxon>Spermatophyta</taxon>
        <taxon>Magnoliopsida</taxon>
        <taxon>Liliopsida</taxon>
        <taxon>Asparagales</taxon>
        <taxon>Orchidaceae</taxon>
        <taxon>Orchidoideae</taxon>
        <taxon>Orchideae</taxon>
        <taxon>Orchidinae</taxon>
        <taxon>Platanthera</taxon>
    </lineage>
</organism>
<name>A0AAP0BLA5_9ASPA</name>
<evidence type="ECO:0000256" key="1">
    <source>
        <dbReference type="SAM" id="MobiDB-lite"/>
    </source>
</evidence>
<protein>
    <submittedName>
        <fullName evidence="2">Uncharacterized protein</fullName>
    </submittedName>
</protein>
<evidence type="ECO:0000313" key="2">
    <source>
        <dbReference type="EMBL" id="KAK8943250.1"/>
    </source>
</evidence>
<gene>
    <name evidence="2" type="ORF">KSP39_PZI008971</name>
</gene>
<accession>A0AAP0BLA5</accession>
<comment type="caution">
    <text evidence="2">The sequence shown here is derived from an EMBL/GenBank/DDBJ whole genome shotgun (WGS) entry which is preliminary data.</text>
</comment>